<organism evidence="2 3">
    <name type="scientific">Methylorubrum podarium</name>
    <dbReference type="NCBI Taxonomy" id="200476"/>
    <lineage>
        <taxon>Bacteria</taxon>
        <taxon>Pseudomonadati</taxon>
        <taxon>Pseudomonadota</taxon>
        <taxon>Alphaproteobacteria</taxon>
        <taxon>Hyphomicrobiales</taxon>
        <taxon>Methylobacteriaceae</taxon>
        <taxon>Methylorubrum</taxon>
    </lineage>
</organism>
<keyword evidence="3" id="KW-1185">Reference proteome</keyword>
<evidence type="ECO:0000313" key="3">
    <source>
        <dbReference type="Proteomes" id="UP001480955"/>
    </source>
</evidence>
<protein>
    <submittedName>
        <fullName evidence="2">Uncharacterized protein</fullName>
    </submittedName>
</protein>
<gene>
    <name evidence="2" type="ORF">ABS772_06170</name>
</gene>
<comment type="caution">
    <text evidence="2">The sequence shown here is derived from an EMBL/GenBank/DDBJ whole genome shotgun (WGS) entry which is preliminary data.</text>
</comment>
<accession>A0ABV1QJC9</accession>
<feature type="region of interest" description="Disordered" evidence="1">
    <location>
        <begin position="65"/>
        <end position="98"/>
    </location>
</feature>
<evidence type="ECO:0000256" key="1">
    <source>
        <dbReference type="SAM" id="MobiDB-lite"/>
    </source>
</evidence>
<reference evidence="2 3" key="1">
    <citation type="submission" date="2024-06" db="EMBL/GenBank/DDBJ databases">
        <authorList>
            <person name="Campbell A.G."/>
        </authorList>
    </citation>
    <scope>NUCLEOTIDE SEQUENCE [LARGE SCALE GENOMIC DNA]</scope>
    <source>
        <strain evidence="2 3">EM12</strain>
    </source>
</reference>
<evidence type="ECO:0000313" key="2">
    <source>
        <dbReference type="EMBL" id="MER2249499.1"/>
    </source>
</evidence>
<dbReference type="Proteomes" id="UP001480955">
    <property type="component" value="Unassembled WGS sequence"/>
</dbReference>
<proteinExistence type="predicted"/>
<sequence>MISDNELISRAMDAWFQSGRAGLPSEASSVYEVDGQRYVELVNPSGTLAVYSVDGAGHLEQLGQWPKRPTTSPAHGSFTVDGGVRFIDEEEDRRPSRI</sequence>
<name>A0ABV1QJC9_9HYPH</name>
<dbReference type="EMBL" id="JBELQE010000039">
    <property type="protein sequence ID" value="MER2249499.1"/>
    <property type="molecule type" value="Genomic_DNA"/>
</dbReference>
<dbReference type="RefSeq" id="WP_350392988.1">
    <property type="nucleotide sequence ID" value="NZ_JBELQE010000039.1"/>
</dbReference>